<feature type="region of interest" description="Disordered" evidence="2">
    <location>
        <begin position="1"/>
        <end position="33"/>
    </location>
</feature>
<evidence type="ECO:0000256" key="2">
    <source>
        <dbReference type="SAM" id="MobiDB-lite"/>
    </source>
</evidence>
<feature type="compositionally biased region" description="Polar residues" evidence="2">
    <location>
        <begin position="809"/>
        <end position="824"/>
    </location>
</feature>
<organism evidence="3 4">
    <name type="scientific">Aplysia californica</name>
    <name type="common">California sea hare</name>
    <dbReference type="NCBI Taxonomy" id="6500"/>
    <lineage>
        <taxon>Eukaryota</taxon>
        <taxon>Metazoa</taxon>
        <taxon>Spiralia</taxon>
        <taxon>Lophotrochozoa</taxon>
        <taxon>Mollusca</taxon>
        <taxon>Gastropoda</taxon>
        <taxon>Heterobranchia</taxon>
        <taxon>Euthyneura</taxon>
        <taxon>Tectipleura</taxon>
        <taxon>Aplysiida</taxon>
        <taxon>Aplysioidea</taxon>
        <taxon>Aplysiidae</taxon>
        <taxon>Aplysia</taxon>
    </lineage>
</organism>
<dbReference type="GeneID" id="101853126"/>
<feature type="compositionally biased region" description="Basic and acidic residues" evidence="2">
    <location>
        <begin position="1"/>
        <end position="13"/>
    </location>
</feature>
<feature type="region of interest" description="Disordered" evidence="2">
    <location>
        <begin position="763"/>
        <end position="782"/>
    </location>
</feature>
<gene>
    <name evidence="4" type="primary">LOC101853126</name>
</gene>
<feature type="compositionally biased region" description="Polar residues" evidence="2">
    <location>
        <begin position="343"/>
        <end position="361"/>
    </location>
</feature>
<feature type="compositionally biased region" description="Low complexity" evidence="2">
    <location>
        <begin position="855"/>
        <end position="865"/>
    </location>
</feature>
<dbReference type="InterPro" id="IPR051149">
    <property type="entry name" value="Spindly/BICDR_Dynein_Adapter"/>
</dbReference>
<sequence length="865" mass="96125">MAESVNKEVKEPSSMEDSSAGYETSEGECLEEETSDVYAQLAHKERDLILAAELGKALLDSNQELQTRYDQMVEDFSRKIEILQQEKYDLHLELEKAGTQHQNTVKDLQDDVASLRKQLRNSDQIESSERERSRSLREAQQNTDYLMEQMRQVSAKEEELQKELSRQKEQNETSVATIQDQIDHIAMLREQVEYLSEKLREANQKMIDMEGERDSLTNALEAAHEKLQALELELASRDEQILKQNHEVEELQESNSELQEQLRRRNQIQYHYSPYPNIAFTQGHGNVRSFDRPAAQANHNDLSKNQRNSQNVPSLISQNLPPEPATFHGGHQKTKGSPEDIECSNTSPPSDPSAENSNVDQRMNEKSLLAEFNDSCPELGNDESPPLLSHLSIATESSLPLRHRRNISDGSISSMTEGSRKRHHQNIGGDSDDEDVNRAGDKTGPSSGCKQTLYSKSITKHQMPQKMVSEKSRVILSSYSENNSEVCQPAVKKEKDQTLSSVAISQEENLCKALIASEEAATVLVVGPPLSSGPTFQVKDVIQRSLSLPTDEFSEPDGECGMITSPDSNEKSLLSELSSHILDSGSYSSCPPEQSLFSELSSQLMEDKNGGSCSDSSSTCMMGVFDFSSGQEGHDNEQGSEDLFTDSHSGRPTRHEMDVWHNTTCVAADLLDEDDFECDDDDFLVGNLAGTTLSIGDSGHRTLHYQYHCYGVEEAETDSRTDALYRDDASSKWKAMRQPGARDSQQEKISLACVQLRELVQKVQGHPAPSPQPAAATKGPEAVTPDDLLDLIEQMRLCIDRMPVMQADSAEQQGTTSCNAQSISGEEGSAKGQERGVGQDVQISQKSAQMRKSKSSSSLHLRMSL</sequence>
<evidence type="ECO:0000256" key="1">
    <source>
        <dbReference type="ARBA" id="ARBA00023054"/>
    </source>
</evidence>
<feature type="region of interest" description="Disordered" evidence="2">
    <location>
        <begin position="302"/>
        <end position="361"/>
    </location>
</feature>
<name>A0ABM0K5N9_APLCA</name>
<evidence type="ECO:0000313" key="3">
    <source>
        <dbReference type="Proteomes" id="UP000694888"/>
    </source>
</evidence>
<keyword evidence="3" id="KW-1185">Reference proteome</keyword>
<feature type="region of interest" description="Disordered" evidence="2">
    <location>
        <begin position="402"/>
        <end position="451"/>
    </location>
</feature>
<feature type="compositionally biased region" description="Polar residues" evidence="2">
    <location>
        <begin position="302"/>
        <end position="320"/>
    </location>
</feature>
<feature type="region of interest" description="Disordered" evidence="2">
    <location>
        <begin position="808"/>
        <end position="865"/>
    </location>
</feature>
<dbReference type="RefSeq" id="XP_005109325.1">
    <property type="nucleotide sequence ID" value="XM_005109268.3"/>
</dbReference>
<feature type="compositionally biased region" description="Polar residues" evidence="2">
    <location>
        <begin position="408"/>
        <end position="417"/>
    </location>
</feature>
<feature type="compositionally biased region" description="Basic and acidic residues" evidence="2">
    <location>
        <begin position="127"/>
        <end position="137"/>
    </location>
</feature>
<proteinExistence type="predicted"/>
<protein>
    <submittedName>
        <fullName evidence="4">Uncharacterized protein LOC101853126 isoform X1</fullName>
    </submittedName>
</protein>
<dbReference type="Proteomes" id="UP000694888">
    <property type="component" value="Unplaced"/>
</dbReference>
<accession>A0ABM0K5N9</accession>
<feature type="region of interest" description="Disordered" evidence="2">
    <location>
        <begin position="120"/>
        <end position="142"/>
    </location>
</feature>
<dbReference type="PANTHER" id="PTHR32123">
    <property type="entry name" value="BICD FAMILY-LIKE CARGO ADAPTER"/>
    <property type="match status" value="1"/>
</dbReference>
<reference evidence="4" key="1">
    <citation type="submission" date="2025-08" db="UniProtKB">
        <authorList>
            <consortium name="RefSeq"/>
        </authorList>
    </citation>
    <scope>IDENTIFICATION</scope>
</reference>
<dbReference type="PANTHER" id="PTHR32123:SF13">
    <property type="entry name" value="BICAUDAL D-RELATED PROTEIN HOMOLOG"/>
    <property type="match status" value="1"/>
</dbReference>
<keyword evidence="1" id="KW-0175">Coiled coil</keyword>
<evidence type="ECO:0000313" key="4">
    <source>
        <dbReference type="RefSeq" id="XP_005109325.1"/>
    </source>
</evidence>